<dbReference type="GO" id="GO:0005886">
    <property type="term" value="C:plasma membrane"/>
    <property type="evidence" value="ECO:0007669"/>
    <property type="project" value="TreeGrafter"/>
</dbReference>
<dbReference type="Pfam" id="PF26584">
    <property type="entry name" value="At1g61900"/>
    <property type="match status" value="1"/>
</dbReference>
<feature type="domain" description="SPARK" evidence="1">
    <location>
        <begin position="42"/>
        <end position="190"/>
    </location>
</feature>
<evidence type="ECO:0000259" key="2">
    <source>
        <dbReference type="Pfam" id="PF26584"/>
    </source>
</evidence>
<protein>
    <submittedName>
        <fullName evidence="3">Uncharacterized protein</fullName>
    </submittedName>
</protein>
<accession>A0A5N6RD36</accession>
<dbReference type="AlphaFoldDB" id="A0A5N6RD36"/>
<organism evidence="3 4">
    <name type="scientific">Carpinus fangiana</name>
    <dbReference type="NCBI Taxonomy" id="176857"/>
    <lineage>
        <taxon>Eukaryota</taxon>
        <taxon>Viridiplantae</taxon>
        <taxon>Streptophyta</taxon>
        <taxon>Embryophyta</taxon>
        <taxon>Tracheophyta</taxon>
        <taxon>Spermatophyta</taxon>
        <taxon>Magnoliopsida</taxon>
        <taxon>eudicotyledons</taxon>
        <taxon>Gunneridae</taxon>
        <taxon>Pentapetalae</taxon>
        <taxon>rosids</taxon>
        <taxon>fabids</taxon>
        <taxon>Fagales</taxon>
        <taxon>Betulaceae</taxon>
        <taxon>Carpinus</taxon>
    </lineage>
</organism>
<evidence type="ECO:0000313" key="4">
    <source>
        <dbReference type="Proteomes" id="UP000327013"/>
    </source>
</evidence>
<feature type="domain" description="At1g61900-like C-terminal" evidence="2">
    <location>
        <begin position="242"/>
        <end position="315"/>
    </location>
</feature>
<sequence length="412" mass="44800">METKFNALAPDISPSADSQPFLPLLAPSPLTPFTNTTVPKLSGLCTLNFSASESVMSITATDCWASFAPYLANVACCPQFDATIVIIIGQSSKYSRSLAINKTHASHCLSDVEKILESQGANENLQKICSFHPENLTEFSCPVTDVDEFERIVDSSRIMVACGRIDPVNECCEQVCQNTILDAARKIALNGMLNKDGFPVSPEHSTWIDDCKNIVLRWLASKLDPLSANNVLRGLTNCNVNKVCPLVFPNMTNVVKECGNVINNHTACCKAMESYVSQLQQQSFLTNLQALNCAASLGMRLQKANVSDDVYNLCHINLKDFSLQESGCLLPSLPSDATYDKTSGIGFVCDLNDNIGAPWPSKSYVPASTCNNKTANLPALPTATSAQSGRYTDKYLMFPLLVTSLLLLNMLL</sequence>
<dbReference type="InterPro" id="IPR040336">
    <property type="entry name" value="At1g61900-like"/>
</dbReference>
<dbReference type="InterPro" id="IPR059003">
    <property type="entry name" value="At1g61900_C"/>
</dbReference>
<dbReference type="OrthoDB" id="1906601at2759"/>
<evidence type="ECO:0000259" key="1">
    <source>
        <dbReference type="Pfam" id="PF19160"/>
    </source>
</evidence>
<keyword evidence="4" id="KW-1185">Reference proteome</keyword>
<dbReference type="PANTHER" id="PTHR33831:SF8">
    <property type="entry name" value="SPARK DOMAIN-CONTAINING PROTEIN"/>
    <property type="match status" value="1"/>
</dbReference>
<gene>
    <name evidence="3" type="ORF">FH972_014403</name>
</gene>
<dbReference type="Proteomes" id="UP000327013">
    <property type="component" value="Chromosome 6"/>
</dbReference>
<dbReference type="EMBL" id="CM017326">
    <property type="protein sequence ID" value="KAE8075710.1"/>
    <property type="molecule type" value="Genomic_DNA"/>
</dbReference>
<dbReference type="Pfam" id="PF19160">
    <property type="entry name" value="SPARK"/>
    <property type="match status" value="1"/>
</dbReference>
<dbReference type="PANTHER" id="PTHR33831">
    <property type="entry name" value="GPI-ANCHORED PROTEIN"/>
    <property type="match status" value="1"/>
</dbReference>
<dbReference type="InterPro" id="IPR043891">
    <property type="entry name" value="SPARK"/>
</dbReference>
<evidence type="ECO:0000313" key="3">
    <source>
        <dbReference type="EMBL" id="KAE8075710.1"/>
    </source>
</evidence>
<proteinExistence type="predicted"/>
<name>A0A5N6RD36_9ROSI</name>
<reference evidence="3 4" key="1">
    <citation type="submission" date="2019-06" db="EMBL/GenBank/DDBJ databases">
        <title>A chromosomal-level reference genome of Carpinus fangiana (Coryloideae, Betulaceae).</title>
        <authorList>
            <person name="Yang X."/>
            <person name="Wang Z."/>
            <person name="Zhang L."/>
            <person name="Hao G."/>
            <person name="Liu J."/>
            <person name="Yang Y."/>
        </authorList>
    </citation>
    <scope>NUCLEOTIDE SEQUENCE [LARGE SCALE GENOMIC DNA]</scope>
    <source>
        <strain evidence="3">Cfa_2016G</strain>
        <tissue evidence="3">Leaf</tissue>
    </source>
</reference>